<dbReference type="Gene3D" id="1.10.150.650">
    <property type="match status" value="1"/>
</dbReference>
<dbReference type="Proteomes" id="UP001431776">
    <property type="component" value="Unassembled WGS sequence"/>
</dbReference>
<reference evidence="1" key="1">
    <citation type="submission" date="2023-05" db="EMBL/GenBank/DDBJ databases">
        <title>Anaerotaeda fermentans gen. nov., sp. nov., a novel anaerobic planctomycete of the new family within the order Sedimentisphaerales isolated from Taman Peninsula, Russia.</title>
        <authorList>
            <person name="Khomyakova M.A."/>
            <person name="Merkel A.Y."/>
            <person name="Slobodkin A.I."/>
        </authorList>
    </citation>
    <scope>NUCLEOTIDE SEQUENCE</scope>
    <source>
        <strain evidence="1">M17dextr</strain>
    </source>
</reference>
<keyword evidence="2" id="KW-1185">Reference proteome</keyword>
<dbReference type="InterPro" id="IPR016195">
    <property type="entry name" value="Pol/histidinol_Pase-like"/>
</dbReference>
<name>A0AAW6TX75_9BACT</name>
<organism evidence="1 2">
    <name type="scientific">Anaerobaca lacustris</name>
    <dbReference type="NCBI Taxonomy" id="3044600"/>
    <lineage>
        <taxon>Bacteria</taxon>
        <taxon>Pseudomonadati</taxon>
        <taxon>Planctomycetota</taxon>
        <taxon>Phycisphaerae</taxon>
        <taxon>Sedimentisphaerales</taxon>
        <taxon>Anaerobacaceae</taxon>
        <taxon>Anaerobaca</taxon>
    </lineage>
</organism>
<dbReference type="EMBL" id="JASCXX010000003">
    <property type="protein sequence ID" value="MDI6448066.1"/>
    <property type="molecule type" value="Genomic_DNA"/>
</dbReference>
<sequence>MIESLEQQLDSFDLAERQRALSALCDRIESGHIELPQTGEFVNLHCHTFFSYNTYGYSPTKFAWLARKAGLAVAGTVDFDVLDALDEFQQARHKLGLKGCSGLETRVYVPEFSTRVINSPGEPGISYHMGVGFPSANVPAAERDFLTGLKDTAQRRNLDLMARVNAYLRPVELDYERDLRPLTPAGNATERHMCLAYARKAAAHFGSDKALAEFWAEKLGVGAETLDLPEGRNLLNTIRAKTMKRGGVGYVQPDEGSFPLMAETNRFILACGGMPTHTWLDGTSDGERNIEELLDVATSTGAVAINVIPDRNYTPGRQDEKVKNLYEVIEIAQRRHLVVVGGTEMNSPGQKFVDDFATGELAPLLPVFVKGAYIVYAHSVLQQQCGLGYTSEWAGQRFEDLATRNDFFAELGRLMQPDQETNLAGLSERATPEEIVRQVGK</sequence>
<evidence type="ECO:0000313" key="1">
    <source>
        <dbReference type="EMBL" id="MDI6448066.1"/>
    </source>
</evidence>
<evidence type="ECO:0000313" key="2">
    <source>
        <dbReference type="Proteomes" id="UP001431776"/>
    </source>
</evidence>
<dbReference type="Gene3D" id="3.20.20.140">
    <property type="entry name" value="Metal-dependent hydrolases"/>
    <property type="match status" value="1"/>
</dbReference>
<proteinExistence type="predicted"/>
<comment type="caution">
    <text evidence="1">The sequence shown here is derived from an EMBL/GenBank/DDBJ whole genome shotgun (WGS) entry which is preliminary data.</text>
</comment>
<dbReference type="SUPFAM" id="SSF89550">
    <property type="entry name" value="PHP domain-like"/>
    <property type="match status" value="1"/>
</dbReference>
<protein>
    <recommendedName>
        <fullName evidence="3">PHP domain-containing protein</fullName>
    </recommendedName>
</protein>
<dbReference type="RefSeq" id="WP_349243476.1">
    <property type="nucleotide sequence ID" value="NZ_JASCXX010000003.1"/>
</dbReference>
<accession>A0AAW6TX75</accession>
<gene>
    <name evidence="1" type="ORF">QJ522_03325</name>
</gene>
<evidence type="ECO:0008006" key="3">
    <source>
        <dbReference type="Google" id="ProtNLM"/>
    </source>
</evidence>
<dbReference type="AlphaFoldDB" id="A0AAW6TX75"/>